<accession>A0A101EKG6</accession>
<dbReference type="PATRIC" id="fig|172049.5.peg.2141"/>
<evidence type="ECO:0008006" key="4">
    <source>
        <dbReference type="Google" id="ProtNLM"/>
    </source>
</evidence>
<name>A0A101EKG6_9EURY</name>
<protein>
    <recommendedName>
        <fullName evidence="4">TOG domain-containing protein</fullName>
    </recommendedName>
</protein>
<sequence>MEEEAFDMREALATGENLDKVLAYAFVHEEYLKELISYLDDDLWTVSKNALSILLQIAKDRPELYEPMLSKMMAMIHKSESVPLTQEIARAFGQIAKARPELVKRVMPVLFASYRVGDIKTRVNMVYVIEEIARSNPHLLSDLVADIKLLITSKDEKDKLTALNFVTALGENNFAYVRPFLHYLLGLLNDENEVVRASTVESLVLLAENNEKFRKLVLSKLKEINDTSELVRKVVKEGIIRLTMKEGI</sequence>
<keyword evidence="1" id="KW-0677">Repeat</keyword>
<dbReference type="AlphaFoldDB" id="A0A101EKG6"/>
<comment type="caution">
    <text evidence="2">The sequence shown here is derived from an EMBL/GenBank/DDBJ whole genome shotgun (WGS) entry which is preliminary data.</text>
</comment>
<reference evidence="3" key="1">
    <citation type="journal article" date="2015" name="MBio">
        <title>Genome-Resolved Metagenomic Analysis Reveals Roles for Candidate Phyla and Other Microbial Community Members in Biogeochemical Transformations in Oil Reservoirs.</title>
        <authorList>
            <person name="Hu P."/>
            <person name="Tom L."/>
            <person name="Singh A."/>
            <person name="Thomas B.C."/>
            <person name="Baker B.J."/>
            <person name="Piceno Y.M."/>
            <person name="Andersen G.L."/>
            <person name="Banfield J.F."/>
        </authorList>
    </citation>
    <scope>NUCLEOTIDE SEQUENCE [LARGE SCALE GENOMIC DNA]</scope>
</reference>
<dbReference type="RefSeq" id="WP_042701230.1">
    <property type="nucleotide sequence ID" value="NZ_LGFD01000058.1"/>
</dbReference>
<dbReference type="EMBL" id="LGFD01000058">
    <property type="protein sequence ID" value="KUK16832.1"/>
    <property type="molecule type" value="Genomic_DNA"/>
</dbReference>
<dbReference type="SUPFAM" id="SSF48371">
    <property type="entry name" value="ARM repeat"/>
    <property type="match status" value="1"/>
</dbReference>
<dbReference type="InterPro" id="IPR011989">
    <property type="entry name" value="ARM-like"/>
</dbReference>
<evidence type="ECO:0000313" key="2">
    <source>
        <dbReference type="EMBL" id="KUK16832.1"/>
    </source>
</evidence>
<dbReference type="InterPro" id="IPR016024">
    <property type="entry name" value="ARM-type_fold"/>
</dbReference>
<evidence type="ECO:0000256" key="1">
    <source>
        <dbReference type="ARBA" id="ARBA00022737"/>
    </source>
</evidence>
<dbReference type="Proteomes" id="UP000053911">
    <property type="component" value="Unassembled WGS sequence"/>
</dbReference>
<evidence type="ECO:0000313" key="3">
    <source>
        <dbReference type="Proteomes" id="UP000053911"/>
    </source>
</evidence>
<gene>
    <name evidence="2" type="ORF">XD54_1883</name>
</gene>
<organism evidence="2 3">
    <name type="scientific">Thermococcus sibiricus</name>
    <dbReference type="NCBI Taxonomy" id="172049"/>
    <lineage>
        <taxon>Archaea</taxon>
        <taxon>Methanobacteriati</taxon>
        <taxon>Methanobacteriota</taxon>
        <taxon>Thermococci</taxon>
        <taxon>Thermococcales</taxon>
        <taxon>Thermococcaceae</taxon>
        <taxon>Thermococcus</taxon>
    </lineage>
</organism>
<dbReference type="InterPro" id="IPR000357">
    <property type="entry name" value="HEAT"/>
</dbReference>
<dbReference type="Pfam" id="PF02985">
    <property type="entry name" value="HEAT"/>
    <property type="match status" value="1"/>
</dbReference>
<dbReference type="Gene3D" id="1.25.10.10">
    <property type="entry name" value="Leucine-rich Repeat Variant"/>
    <property type="match status" value="1"/>
</dbReference>
<proteinExistence type="predicted"/>
<dbReference type="Pfam" id="PF18817">
    <property type="entry name" value="HEAT_UF"/>
    <property type="match status" value="1"/>
</dbReference>
<dbReference type="InterPro" id="IPR040914">
    <property type="entry name" value="PH0542"/>
</dbReference>